<name>A0A843VBN3_COLES</name>
<reference evidence="1" key="1">
    <citation type="submission" date="2017-07" db="EMBL/GenBank/DDBJ databases">
        <title>Taro Niue Genome Assembly and Annotation.</title>
        <authorList>
            <person name="Atibalentja N."/>
            <person name="Keating K."/>
            <person name="Fields C.J."/>
        </authorList>
    </citation>
    <scope>NUCLEOTIDE SEQUENCE</scope>
    <source>
        <strain evidence="1">Niue_2</strain>
        <tissue evidence="1">Leaf</tissue>
    </source>
</reference>
<evidence type="ECO:0000313" key="1">
    <source>
        <dbReference type="EMBL" id="MQL92596.1"/>
    </source>
</evidence>
<dbReference type="Proteomes" id="UP000652761">
    <property type="component" value="Unassembled WGS sequence"/>
</dbReference>
<dbReference type="EMBL" id="NMUH01001462">
    <property type="protein sequence ID" value="MQL92596.1"/>
    <property type="molecule type" value="Genomic_DNA"/>
</dbReference>
<dbReference type="AlphaFoldDB" id="A0A843VBN3"/>
<gene>
    <name evidence="1" type="ORF">Taro_025222</name>
</gene>
<protein>
    <submittedName>
        <fullName evidence="1">Uncharacterized protein</fullName>
    </submittedName>
</protein>
<proteinExistence type="predicted"/>
<comment type="caution">
    <text evidence="1">The sequence shown here is derived from an EMBL/GenBank/DDBJ whole genome shotgun (WGS) entry which is preliminary data.</text>
</comment>
<keyword evidence="2" id="KW-1185">Reference proteome</keyword>
<evidence type="ECO:0000313" key="2">
    <source>
        <dbReference type="Proteomes" id="UP000652761"/>
    </source>
</evidence>
<sequence>MARRRKFTRGPSSSNVLSTLSTTKSFKFRSSVIPPIPFGIWSISVPSYSSRALKFFNFVIPIGRARMLLQFFSNRNCRLLRPATDSGPPDLY</sequence>
<accession>A0A843VBN3</accession>
<organism evidence="1 2">
    <name type="scientific">Colocasia esculenta</name>
    <name type="common">Wild taro</name>
    <name type="synonym">Arum esculentum</name>
    <dbReference type="NCBI Taxonomy" id="4460"/>
    <lineage>
        <taxon>Eukaryota</taxon>
        <taxon>Viridiplantae</taxon>
        <taxon>Streptophyta</taxon>
        <taxon>Embryophyta</taxon>
        <taxon>Tracheophyta</taxon>
        <taxon>Spermatophyta</taxon>
        <taxon>Magnoliopsida</taxon>
        <taxon>Liliopsida</taxon>
        <taxon>Araceae</taxon>
        <taxon>Aroideae</taxon>
        <taxon>Colocasieae</taxon>
        <taxon>Colocasia</taxon>
    </lineage>
</organism>